<dbReference type="KEGG" id="abac:LuPra_01469"/>
<dbReference type="Proteomes" id="UP000076079">
    <property type="component" value="Chromosome"/>
</dbReference>
<dbReference type="InterPro" id="IPR052346">
    <property type="entry name" value="O-mannosyl-transferase_TMTC"/>
</dbReference>
<protein>
    <submittedName>
        <fullName evidence="5">Invasion protein regulator</fullName>
    </submittedName>
</protein>
<keyword evidence="1" id="KW-0677">Repeat</keyword>
<reference evidence="5 6" key="1">
    <citation type="journal article" date="2016" name="Genome Announc.">
        <title>First Complete Genome Sequence of a Subdivision 6 Acidobacterium Strain.</title>
        <authorList>
            <person name="Huang S."/>
            <person name="Vieira S."/>
            <person name="Bunk B."/>
            <person name="Riedel T."/>
            <person name="Sproer C."/>
            <person name="Overmann J."/>
        </authorList>
    </citation>
    <scope>NUCLEOTIDE SEQUENCE [LARGE SCALE GENOMIC DNA]</scope>
    <source>
        <strain evidence="6">DSM 100886 HEG_-6_39</strain>
    </source>
</reference>
<dbReference type="EMBL" id="CP015136">
    <property type="protein sequence ID" value="AMY08275.1"/>
    <property type="molecule type" value="Genomic_DNA"/>
</dbReference>
<dbReference type="SUPFAM" id="SSF48452">
    <property type="entry name" value="TPR-like"/>
    <property type="match status" value="1"/>
</dbReference>
<keyword evidence="4" id="KW-0812">Transmembrane</keyword>
<keyword evidence="2" id="KW-0802">TPR repeat</keyword>
<dbReference type="RefSeq" id="WP_110170133.1">
    <property type="nucleotide sequence ID" value="NZ_CP015136.1"/>
</dbReference>
<keyword evidence="6" id="KW-1185">Reference proteome</keyword>
<accession>A0A143PIB2</accession>
<keyword evidence="4" id="KW-1133">Transmembrane helix</keyword>
<keyword evidence="4" id="KW-0472">Membrane</keyword>
<sequence length="559" mass="60279" precursor="true">MADGTDAPERVTVVPSRGHAEVGGESPVSPIDQDALKLEKKRSKVRAAWIAFVGRILAQLIGAVATVVLGLYVVRTFGVEGPAKRGATPPSAVATVTPAALRRPALVVLPFQVYSPSSTDQRLSDGFTEALIADLSGIPDLRVVSRTSSMYYRGTSKKLPAIARELDVDLVVEASVARQASHVRVTVQLIEAASDSHVWSQTYDRRTGDVLALQADLTRAIAQELRAAIVPRQERAVAERAGLPNDVTGEYLRGRTAFDRRSPSDLASATTLFERVVARSPAFAPAHAALAATWCLRALDAFGAPAAREALDKAEASALEALRLDMSNPDAHFALAVVRHRRDWKWGDAEREFLRVFELRESHVTAHQWYSIFLAEQGRHDQAGQQAARALALDPTSASVHRTAGLVALYGRRLDAAEVALRRSLTLEPSAGVTRLLLASVLLEQGKHEQARAMATVVRDVELQDQRLALLAHAAMRVGNTAAATRYRAEIAVLPGPRSLMAEARMCAAVGDTDALVATAARAVEQRTPLAAALKVHPLFEPVRQAVAFQALMRRVGLS</sequence>
<dbReference type="PANTHER" id="PTHR44227:SF3">
    <property type="entry name" value="PROTEIN O-MANNOSYL-TRANSFERASE TMTC4"/>
    <property type="match status" value="1"/>
</dbReference>
<dbReference type="OrthoDB" id="100177at2"/>
<dbReference type="PANTHER" id="PTHR44227">
    <property type="match status" value="1"/>
</dbReference>
<organism evidence="5 6">
    <name type="scientific">Luteitalea pratensis</name>
    <dbReference type="NCBI Taxonomy" id="1855912"/>
    <lineage>
        <taxon>Bacteria</taxon>
        <taxon>Pseudomonadati</taxon>
        <taxon>Acidobacteriota</taxon>
        <taxon>Vicinamibacteria</taxon>
        <taxon>Vicinamibacterales</taxon>
        <taxon>Vicinamibacteraceae</taxon>
        <taxon>Luteitalea</taxon>
    </lineage>
</organism>
<reference evidence="6" key="2">
    <citation type="submission" date="2016-04" db="EMBL/GenBank/DDBJ databases">
        <title>First Complete Genome Sequence of a Subdivision 6 Acidobacterium.</title>
        <authorList>
            <person name="Huang S."/>
            <person name="Vieira S."/>
            <person name="Bunk B."/>
            <person name="Riedel T."/>
            <person name="Sproeer C."/>
            <person name="Overmann J."/>
        </authorList>
    </citation>
    <scope>NUCLEOTIDE SEQUENCE [LARGE SCALE GENOMIC DNA]</scope>
    <source>
        <strain evidence="6">DSM 100886 HEG_-6_39</strain>
    </source>
</reference>
<evidence type="ECO:0000256" key="3">
    <source>
        <dbReference type="SAM" id="MobiDB-lite"/>
    </source>
</evidence>
<feature type="transmembrane region" description="Helical" evidence="4">
    <location>
        <begin position="47"/>
        <end position="74"/>
    </location>
</feature>
<gene>
    <name evidence="5" type="ORF">LuPra_01469</name>
</gene>
<evidence type="ECO:0000313" key="6">
    <source>
        <dbReference type="Proteomes" id="UP000076079"/>
    </source>
</evidence>
<evidence type="ECO:0000256" key="2">
    <source>
        <dbReference type="ARBA" id="ARBA00022803"/>
    </source>
</evidence>
<feature type="region of interest" description="Disordered" evidence="3">
    <location>
        <begin position="1"/>
        <end position="28"/>
    </location>
</feature>
<name>A0A143PIB2_LUTPR</name>
<evidence type="ECO:0000256" key="1">
    <source>
        <dbReference type="ARBA" id="ARBA00022737"/>
    </source>
</evidence>
<dbReference type="Gene3D" id="1.25.40.10">
    <property type="entry name" value="Tetratricopeptide repeat domain"/>
    <property type="match status" value="2"/>
</dbReference>
<dbReference type="InterPro" id="IPR011990">
    <property type="entry name" value="TPR-like_helical_dom_sf"/>
</dbReference>
<dbReference type="AlphaFoldDB" id="A0A143PIB2"/>
<evidence type="ECO:0000313" key="5">
    <source>
        <dbReference type="EMBL" id="AMY08275.1"/>
    </source>
</evidence>
<evidence type="ECO:0000256" key="4">
    <source>
        <dbReference type="SAM" id="Phobius"/>
    </source>
</evidence>
<proteinExistence type="predicted"/>
<dbReference type="STRING" id="1855912.LuPra_01469"/>